<dbReference type="InterPro" id="IPR036388">
    <property type="entry name" value="WH-like_DNA-bd_sf"/>
</dbReference>
<dbReference type="Gene3D" id="1.10.10.10">
    <property type="entry name" value="Winged helix-like DNA-binding domain superfamily/Winged helix DNA-binding domain"/>
    <property type="match status" value="1"/>
</dbReference>
<evidence type="ECO:0000256" key="1">
    <source>
        <dbReference type="ARBA" id="ARBA00023015"/>
    </source>
</evidence>
<comment type="caution">
    <text evidence="5">The sequence shown here is derived from an EMBL/GenBank/DDBJ whole genome shotgun (WGS) entry which is preliminary data.</text>
</comment>
<evidence type="ECO:0000313" key="5">
    <source>
        <dbReference type="EMBL" id="KRN45665.1"/>
    </source>
</evidence>
<keyword evidence="3" id="KW-0804">Transcription</keyword>
<organism evidence="5 6">
    <name type="scientific">Kandleria vitulina DSM 20405</name>
    <dbReference type="NCBI Taxonomy" id="1410657"/>
    <lineage>
        <taxon>Bacteria</taxon>
        <taxon>Bacillati</taxon>
        <taxon>Bacillota</taxon>
        <taxon>Erysipelotrichia</taxon>
        <taxon>Erysipelotrichales</taxon>
        <taxon>Coprobacillaceae</taxon>
        <taxon>Kandleria</taxon>
    </lineage>
</organism>
<accession>A0A0R2GY26</accession>
<dbReference type="PRINTS" id="PR00598">
    <property type="entry name" value="HTHMARR"/>
</dbReference>
<dbReference type="PATRIC" id="fig|1410657.5.peg.1956"/>
<evidence type="ECO:0000259" key="4">
    <source>
        <dbReference type="PROSITE" id="PS50995"/>
    </source>
</evidence>
<dbReference type="SMART" id="SM00347">
    <property type="entry name" value="HTH_MARR"/>
    <property type="match status" value="1"/>
</dbReference>
<evidence type="ECO:0000256" key="3">
    <source>
        <dbReference type="ARBA" id="ARBA00023163"/>
    </source>
</evidence>
<dbReference type="PANTHER" id="PTHR42756">
    <property type="entry name" value="TRANSCRIPTIONAL REGULATOR, MARR"/>
    <property type="match status" value="1"/>
</dbReference>
<dbReference type="Proteomes" id="UP000051841">
    <property type="component" value="Unassembled WGS sequence"/>
</dbReference>
<dbReference type="EMBL" id="JQBL01000069">
    <property type="protein sequence ID" value="KRN45665.1"/>
    <property type="molecule type" value="Genomic_DNA"/>
</dbReference>
<keyword evidence="6" id="KW-1185">Reference proteome</keyword>
<dbReference type="GO" id="GO:0003677">
    <property type="term" value="F:DNA binding"/>
    <property type="evidence" value="ECO:0007669"/>
    <property type="project" value="UniProtKB-KW"/>
</dbReference>
<dbReference type="RefSeq" id="WP_051654431.1">
    <property type="nucleotide sequence ID" value="NZ_JNKN01000063.1"/>
</dbReference>
<evidence type="ECO:0000313" key="6">
    <source>
        <dbReference type="Proteomes" id="UP000051841"/>
    </source>
</evidence>
<dbReference type="AlphaFoldDB" id="A0A0R2GY26"/>
<proteinExistence type="predicted"/>
<dbReference type="SUPFAM" id="SSF46785">
    <property type="entry name" value="Winged helix' DNA-binding domain"/>
    <property type="match status" value="1"/>
</dbReference>
<feature type="domain" description="HTH marR-type" evidence="4">
    <location>
        <begin position="1"/>
        <end position="136"/>
    </location>
</feature>
<keyword evidence="1" id="KW-0805">Transcription regulation</keyword>
<protein>
    <recommendedName>
        <fullName evidence="4">HTH marR-type domain-containing protein</fullName>
    </recommendedName>
</protein>
<dbReference type="InterPro" id="IPR000835">
    <property type="entry name" value="HTH_MarR-typ"/>
</dbReference>
<keyword evidence="2" id="KW-0238">DNA-binding</keyword>
<dbReference type="Pfam" id="PF12802">
    <property type="entry name" value="MarR_2"/>
    <property type="match status" value="1"/>
</dbReference>
<reference evidence="5 6" key="1">
    <citation type="journal article" date="2015" name="Genome Announc.">
        <title>Expanding the biotechnology potential of lactobacilli through comparative genomics of 213 strains and associated genera.</title>
        <authorList>
            <person name="Sun Z."/>
            <person name="Harris H.M."/>
            <person name="McCann A."/>
            <person name="Guo C."/>
            <person name="Argimon S."/>
            <person name="Zhang W."/>
            <person name="Yang X."/>
            <person name="Jeffery I.B."/>
            <person name="Cooney J.C."/>
            <person name="Kagawa T.F."/>
            <person name="Liu W."/>
            <person name="Song Y."/>
            <person name="Salvetti E."/>
            <person name="Wrobel A."/>
            <person name="Rasinkangas P."/>
            <person name="Parkhill J."/>
            <person name="Rea M.C."/>
            <person name="O'Sullivan O."/>
            <person name="Ritari J."/>
            <person name="Douillard F.P."/>
            <person name="Paul Ross R."/>
            <person name="Yang R."/>
            <person name="Briner A.E."/>
            <person name="Felis G.E."/>
            <person name="de Vos W.M."/>
            <person name="Barrangou R."/>
            <person name="Klaenhammer T.R."/>
            <person name="Caufield P.W."/>
            <person name="Cui Y."/>
            <person name="Zhang H."/>
            <person name="O'Toole P.W."/>
        </authorList>
    </citation>
    <scope>NUCLEOTIDE SEQUENCE [LARGE SCALE GENOMIC DNA]</scope>
    <source>
        <strain evidence="5 6">DSM 20405</strain>
    </source>
</reference>
<dbReference type="GO" id="GO:0003700">
    <property type="term" value="F:DNA-binding transcription factor activity"/>
    <property type="evidence" value="ECO:0007669"/>
    <property type="project" value="InterPro"/>
</dbReference>
<dbReference type="InterPro" id="IPR036390">
    <property type="entry name" value="WH_DNA-bd_sf"/>
</dbReference>
<dbReference type="PROSITE" id="PS50995">
    <property type="entry name" value="HTH_MARR_2"/>
    <property type="match status" value="1"/>
</dbReference>
<sequence length="139" mass="16234">MNVDFMIERLLLKVGNRSINIRDENHKKRGMTSVQAETMLFFEKHEGASIGQLKDHLQITHQAARNLVERINKKDLLIIKVSQEDARCKNIFLSEKGKALCHELRKEGSFEGERLLKGFSEEEKTLLWNLLERMEKNVE</sequence>
<dbReference type="PANTHER" id="PTHR42756:SF1">
    <property type="entry name" value="TRANSCRIPTIONAL REPRESSOR OF EMRAB OPERON"/>
    <property type="match status" value="1"/>
</dbReference>
<gene>
    <name evidence="5" type="ORF">IV49_GL001894</name>
</gene>
<name>A0A0R2GY26_9FIRM</name>
<evidence type="ECO:0000256" key="2">
    <source>
        <dbReference type="ARBA" id="ARBA00023125"/>
    </source>
</evidence>